<keyword evidence="1" id="KW-0732">Signal</keyword>
<dbReference type="Proteomes" id="UP000218944">
    <property type="component" value="Unassembled WGS sequence"/>
</dbReference>
<feature type="chain" id="PRO_5044568629" evidence="1">
    <location>
        <begin position="23"/>
        <end position="122"/>
    </location>
</feature>
<dbReference type="GO" id="GO:0005524">
    <property type="term" value="F:ATP binding"/>
    <property type="evidence" value="ECO:0007669"/>
    <property type="project" value="UniProtKB-KW"/>
</dbReference>
<dbReference type="KEGG" id="salj:SMD11_2596"/>
<sequence length="122" mass="11572">MKQGTIKTLGVAALGVAFSAVAAGSASAAAPVGPVESVTTTTATTMGGLPIQQAAKMSPAGGPVIAAADRAVQSGILKSPSQAVDKAVAPSLPPMDAKGNGGLLGGLPLGMLPSNLTLPGSN</sequence>
<proteinExistence type="predicted"/>
<protein>
    <submittedName>
        <fullName evidence="3">ATP-binding protein</fullName>
    </submittedName>
</protein>
<evidence type="ECO:0000256" key="1">
    <source>
        <dbReference type="SAM" id="SignalP"/>
    </source>
</evidence>
<reference evidence="3 5" key="2">
    <citation type="submission" date="2017-08" db="EMBL/GenBank/DDBJ databases">
        <title>Genome sequence of Streptomyces albireticuli NRRL B-1670.</title>
        <authorList>
            <person name="Graham D.E."/>
            <person name="Mahan K.M."/>
            <person name="Klingeman D.M."/>
            <person name="Hettich R.L."/>
            <person name="Parry R.J."/>
            <person name="Spain J.C."/>
        </authorList>
    </citation>
    <scope>NUCLEOTIDE SEQUENCE [LARGE SCALE GENOMIC DNA]</scope>
    <source>
        <strain evidence="3 5">NRRL B-1670</strain>
    </source>
</reference>
<keyword evidence="5" id="KW-1185">Reference proteome</keyword>
<gene>
    <name evidence="3" type="ORF">CK936_24005</name>
    <name evidence="2" type="ORF">SMD11_2596</name>
</gene>
<reference evidence="2 4" key="1">
    <citation type="submission" date="2017-06" db="EMBL/GenBank/DDBJ databases">
        <title>Streptomyces albireticuli Genome sequencing and assembly.</title>
        <authorList>
            <person name="Wang Y."/>
            <person name="Du B."/>
            <person name="Ding Y."/>
            <person name="Liu H."/>
            <person name="Hou Q."/>
            <person name="Liu K."/>
            <person name="Yao L."/>
            <person name="Wang C."/>
        </authorList>
    </citation>
    <scope>NUCLEOTIDE SEQUENCE [LARGE SCALE GENOMIC DNA]</scope>
    <source>
        <strain evidence="2 4">MDJK11</strain>
    </source>
</reference>
<dbReference type="EMBL" id="NSJV01000454">
    <property type="protein sequence ID" value="PAU46456.1"/>
    <property type="molecule type" value="Genomic_DNA"/>
</dbReference>
<organism evidence="2 4">
    <name type="scientific">Streptomyces albireticuli</name>
    <dbReference type="NCBI Taxonomy" id="1940"/>
    <lineage>
        <taxon>Bacteria</taxon>
        <taxon>Bacillati</taxon>
        <taxon>Actinomycetota</taxon>
        <taxon>Actinomycetes</taxon>
        <taxon>Kitasatosporales</taxon>
        <taxon>Streptomycetaceae</taxon>
        <taxon>Streptomyces</taxon>
    </lineage>
</organism>
<feature type="signal peptide" evidence="1">
    <location>
        <begin position="1"/>
        <end position="22"/>
    </location>
</feature>
<dbReference type="OrthoDB" id="5197488at2"/>
<evidence type="ECO:0000313" key="3">
    <source>
        <dbReference type="EMBL" id="PAU46456.1"/>
    </source>
</evidence>
<dbReference type="RefSeq" id="WP_087926575.1">
    <property type="nucleotide sequence ID" value="NZ_CP021744.1"/>
</dbReference>
<evidence type="ECO:0000313" key="2">
    <source>
        <dbReference type="EMBL" id="ARZ68245.1"/>
    </source>
</evidence>
<dbReference type="AlphaFoldDB" id="A0A1Z2L1S6"/>
<evidence type="ECO:0000313" key="5">
    <source>
        <dbReference type="Proteomes" id="UP000218944"/>
    </source>
</evidence>
<dbReference type="Proteomes" id="UP000195755">
    <property type="component" value="Chromosome"/>
</dbReference>
<dbReference type="EMBL" id="CP021744">
    <property type="protein sequence ID" value="ARZ68245.1"/>
    <property type="molecule type" value="Genomic_DNA"/>
</dbReference>
<name>A0A1Z2L1S6_9ACTN</name>
<keyword evidence="3" id="KW-0547">Nucleotide-binding</keyword>
<accession>A0A1Z2L1S6</accession>
<evidence type="ECO:0000313" key="4">
    <source>
        <dbReference type="Proteomes" id="UP000195755"/>
    </source>
</evidence>
<keyword evidence="3" id="KW-0067">ATP-binding</keyword>